<accession>A0A9J6F116</accession>
<comment type="caution">
    <text evidence="2">The sequence shown here is derived from an EMBL/GenBank/DDBJ whole genome shotgun (WGS) entry which is preliminary data.</text>
</comment>
<reference evidence="2" key="1">
    <citation type="journal article" date="2020" name="Cell">
        <title>Large-Scale Comparative Analyses of Tick Genomes Elucidate Their Genetic Diversity and Vector Capacities.</title>
        <authorList>
            <consortium name="Tick Genome and Microbiome Consortium (TIGMIC)"/>
            <person name="Jia N."/>
            <person name="Wang J."/>
            <person name="Shi W."/>
            <person name="Du L."/>
            <person name="Sun Y."/>
            <person name="Zhan W."/>
            <person name="Jiang J.F."/>
            <person name="Wang Q."/>
            <person name="Zhang B."/>
            <person name="Ji P."/>
            <person name="Bell-Sakyi L."/>
            <person name="Cui X.M."/>
            <person name="Yuan T.T."/>
            <person name="Jiang B.G."/>
            <person name="Yang W.F."/>
            <person name="Lam T.T."/>
            <person name="Chang Q.C."/>
            <person name="Ding S.J."/>
            <person name="Wang X.J."/>
            <person name="Zhu J.G."/>
            <person name="Ruan X.D."/>
            <person name="Zhao L."/>
            <person name="Wei J.T."/>
            <person name="Ye R.Z."/>
            <person name="Que T.C."/>
            <person name="Du C.H."/>
            <person name="Zhou Y.H."/>
            <person name="Cheng J.X."/>
            <person name="Dai P.F."/>
            <person name="Guo W.B."/>
            <person name="Han X.H."/>
            <person name="Huang E.J."/>
            <person name="Li L.F."/>
            <person name="Wei W."/>
            <person name="Gao Y.C."/>
            <person name="Liu J.Z."/>
            <person name="Shao H.Z."/>
            <person name="Wang X."/>
            <person name="Wang C.C."/>
            <person name="Yang T.C."/>
            <person name="Huo Q.B."/>
            <person name="Li W."/>
            <person name="Chen H.Y."/>
            <person name="Chen S.E."/>
            <person name="Zhou L.G."/>
            <person name="Ni X.B."/>
            <person name="Tian J.H."/>
            <person name="Sheng Y."/>
            <person name="Liu T."/>
            <person name="Pan Y.S."/>
            <person name="Xia L.Y."/>
            <person name="Li J."/>
            <person name="Zhao F."/>
            <person name="Cao W.C."/>
        </authorList>
    </citation>
    <scope>NUCLEOTIDE SEQUENCE</scope>
    <source>
        <strain evidence="2">Rmic-2018</strain>
    </source>
</reference>
<dbReference type="Pfam" id="PF12017">
    <property type="entry name" value="Tnp_P_element"/>
    <property type="match status" value="1"/>
</dbReference>
<proteinExistence type="predicted"/>
<keyword evidence="3" id="KW-1185">Reference proteome</keyword>
<evidence type="ECO:0000313" key="2">
    <source>
        <dbReference type="EMBL" id="KAH8040101.1"/>
    </source>
</evidence>
<dbReference type="Proteomes" id="UP000821866">
    <property type="component" value="Chromosome 1"/>
</dbReference>
<reference evidence="2" key="2">
    <citation type="submission" date="2021-09" db="EMBL/GenBank/DDBJ databases">
        <authorList>
            <person name="Jia N."/>
            <person name="Wang J."/>
            <person name="Shi W."/>
            <person name="Du L."/>
            <person name="Sun Y."/>
            <person name="Zhan W."/>
            <person name="Jiang J."/>
            <person name="Wang Q."/>
            <person name="Zhang B."/>
            <person name="Ji P."/>
            <person name="Sakyi L.B."/>
            <person name="Cui X."/>
            <person name="Yuan T."/>
            <person name="Jiang B."/>
            <person name="Yang W."/>
            <person name="Lam T.T.-Y."/>
            <person name="Chang Q."/>
            <person name="Ding S."/>
            <person name="Wang X."/>
            <person name="Zhu J."/>
            <person name="Ruan X."/>
            <person name="Zhao L."/>
            <person name="Wei J."/>
            <person name="Que T."/>
            <person name="Du C."/>
            <person name="Cheng J."/>
            <person name="Dai P."/>
            <person name="Han X."/>
            <person name="Huang E."/>
            <person name="Gao Y."/>
            <person name="Liu J."/>
            <person name="Shao H."/>
            <person name="Ye R."/>
            <person name="Li L."/>
            <person name="Wei W."/>
            <person name="Wang X."/>
            <person name="Wang C."/>
            <person name="Huo Q."/>
            <person name="Li W."/>
            <person name="Guo W."/>
            <person name="Chen H."/>
            <person name="Chen S."/>
            <person name="Zhou L."/>
            <person name="Zhou L."/>
            <person name="Ni X."/>
            <person name="Tian J."/>
            <person name="Zhou Y."/>
            <person name="Sheng Y."/>
            <person name="Liu T."/>
            <person name="Pan Y."/>
            <person name="Xia L."/>
            <person name="Li J."/>
            <person name="Zhao F."/>
            <person name="Cao W."/>
        </authorList>
    </citation>
    <scope>NUCLEOTIDE SEQUENCE</scope>
    <source>
        <strain evidence="2">Rmic-2018</strain>
        <tissue evidence="2">Larvae</tissue>
    </source>
</reference>
<sequence>MRLEAASLEKVLAESILTAKKEEEADKLCDLKDVANFVRGEKLKFWHVIECSDHVILAHICNDDAPWIKYSVVKTDLTLTVNVAKASVKRLGSRMVVPSVIDSKRRLLEFLEGVEGFDNAQRSSSENSTADIFETVASLLNELYTAQESDNTPIIQLFAEQVKLMSTKKERRRYSVEFMVYCCILFTISPHAYKYMRSHGSIIMPHPRTIRSICSSFGMNPQLEHQDNTFLRYMAKKISELNEQQRYVTLMVDEIHLKPFFDYKGGKIAGIAYNTEAANSAFVFMVRSLMYPHRPLFFVIDPVHLLKCVRNNWLKQNDQCFWLPQFEPSTTGQRRMQYAYFKTVKDAYNLESEQLLRYGYTLSRKAVSPTDIERQDVKPVLQVFSEYGPNALRVIGAKHNLKHYEETASFIDVIVRWWKVVNVKTPFKGLRLRDDLQKPVYPSPFDPKVFFLNDFLDWLEEWKESRADACKLYDETHEALIQTTRAFIEICAYCFEELKMSFLLLG</sequence>
<feature type="domain" description="THAP9-like helix-turn-helix" evidence="1">
    <location>
        <begin position="159"/>
        <end position="211"/>
    </location>
</feature>
<dbReference type="AlphaFoldDB" id="A0A9J6F116"/>
<dbReference type="EMBL" id="JABSTU010000001">
    <property type="protein sequence ID" value="KAH8040101.1"/>
    <property type="molecule type" value="Genomic_DNA"/>
</dbReference>
<name>A0A9J6F116_RHIMP</name>
<dbReference type="InterPro" id="IPR021896">
    <property type="entry name" value="THAP9-like_HTH"/>
</dbReference>
<protein>
    <recommendedName>
        <fullName evidence="1">THAP9-like helix-turn-helix domain-containing protein</fullName>
    </recommendedName>
</protein>
<evidence type="ECO:0000259" key="1">
    <source>
        <dbReference type="Pfam" id="PF12017"/>
    </source>
</evidence>
<gene>
    <name evidence="2" type="ORF">HPB51_009357</name>
</gene>
<dbReference type="VEuPathDB" id="VectorBase:LOC119164043"/>
<organism evidence="2 3">
    <name type="scientific">Rhipicephalus microplus</name>
    <name type="common">Cattle tick</name>
    <name type="synonym">Boophilus microplus</name>
    <dbReference type="NCBI Taxonomy" id="6941"/>
    <lineage>
        <taxon>Eukaryota</taxon>
        <taxon>Metazoa</taxon>
        <taxon>Ecdysozoa</taxon>
        <taxon>Arthropoda</taxon>
        <taxon>Chelicerata</taxon>
        <taxon>Arachnida</taxon>
        <taxon>Acari</taxon>
        <taxon>Parasitiformes</taxon>
        <taxon>Ixodida</taxon>
        <taxon>Ixodoidea</taxon>
        <taxon>Ixodidae</taxon>
        <taxon>Rhipicephalinae</taxon>
        <taxon>Rhipicephalus</taxon>
        <taxon>Boophilus</taxon>
    </lineage>
</organism>
<evidence type="ECO:0000313" key="3">
    <source>
        <dbReference type="Proteomes" id="UP000821866"/>
    </source>
</evidence>